<dbReference type="Proteomes" id="UP000451565">
    <property type="component" value="Unassembled WGS sequence"/>
</dbReference>
<sequence>MYKKILVAYNGTPESRCALHACIRLAPSAEVEVHLLCVINLSTYLMAGEFVAESAITAEKTLLKEELEKGQKLLRDAGIAKVTAHFESGEPVNVISDLVEQLKIELIIIGHSRKKPLAMRWWRGKTDAMLVGKVPCSILVAADCPDKK</sequence>
<proteinExistence type="inferred from homology"/>
<dbReference type="PANTHER" id="PTHR46268">
    <property type="entry name" value="STRESS RESPONSE PROTEIN NHAX"/>
    <property type="match status" value="1"/>
</dbReference>
<dbReference type="InterPro" id="IPR006016">
    <property type="entry name" value="UspA"/>
</dbReference>
<protein>
    <submittedName>
        <fullName evidence="3">Universal stress protein</fullName>
    </submittedName>
</protein>
<dbReference type="OrthoDB" id="8564780at2"/>
<dbReference type="SUPFAM" id="SSF52402">
    <property type="entry name" value="Adenine nucleotide alpha hydrolases-like"/>
    <property type="match status" value="1"/>
</dbReference>
<reference evidence="3 4" key="1">
    <citation type="submission" date="2019-10" db="EMBL/GenBank/DDBJ databases">
        <title>Glaciimonas soli sp. nov., a psychrophilic bacterium isolated from the forest soil of a high elevation mountain in Taiwan.</title>
        <authorList>
            <person name="Wang L.-T."/>
            <person name="Shieh W.Y."/>
        </authorList>
    </citation>
    <scope>NUCLEOTIDE SEQUENCE [LARGE SCALE GENOMIC DNA]</scope>
    <source>
        <strain evidence="3 4">GS1</strain>
    </source>
</reference>
<feature type="domain" description="UspA" evidence="2">
    <location>
        <begin position="1"/>
        <end position="140"/>
    </location>
</feature>
<evidence type="ECO:0000259" key="2">
    <source>
        <dbReference type="Pfam" id="PF00582"/>
    </source>
</evidence>
<evidence type="ECO:0000313" key="4">
    <source>
        <dbReference type="Proteomes" id="UP000451565"/>
    </source>
</evidence>
<dbReference type="AlphaFoldDB" id="A0A843YRA3"/>
<name>A0A843YRA3_9BURK</name>
<dbReference type="PANTHER" id="PTHR46268:SF15">
    <property type="entry name" value="UNIVERSAL STRESS PROTEIN HP_0031"/>
    <property type="match status" value="1"/>
</dbReference>
<accession>A0A843YRA3</accession>
<gene>
    <name evidence="3" type="ORF">GEV47_04325</name>
</gene>
<dbReference type="EMBL" id="WINI01000001">
    <property type="protein sequence ID" value="MQQ99910.1"/>
    <property type="molecule type" value="Genomic_DNA"/>
</dbReference>
<evidence type="ECO:0000313" key="3">
    <source>
        <dbReference type="EMBL" id="MQQ99910.1"/>
    </source>
</evidence>
<dbReference type="CDD" id="cd00293">
    <property type="entry name" value="USP-like"/>
    <property type="match status" value="1"/>
</dbReference>
<dbReference type="RefSeq" id="WP_153233442.1">
    <property type="nucleotide sequence ID" value="NZ_WINI01000001.1"/>
</dbReference>
<keyword evidence="4" id="KW-1185">Reference proteome</keyword>
<dbReference type="Gene3D" id="3.40.50.620">
    <property type="entry name" value="HUPs"/>
    <property type="match status" value="1"/>
</dbReference>
<comment type="similarity">
    <text evidence="1">Belongs to the universal stress protein A family.</text>
</comment>
<comment type="caution">
    <text evidence="3">The sequence shown here is derived from an EMBL/GenBank/DDBJ whole genome shotgun (WGS) entry which is preliminary data.</text>
</comment>
<dbReference type="Pfam" id="PF00582">
    <property type="entry name" value="Usp"/>
    <property type="match status" value="1"/>
</dbReference>
<dbReference type="InterPro" id="IPR014729">
    <property type="entry name" value="Rossmann-like_a/b/a_fold"/>
</dbReference>
<evidence type="ECO:0000256" key="1">
    <source>
        <dbReference type="ARBA" id="ARBA00008791"/>
    </source>
</evidence>
<organism evidence="3 4">
    <name type="scientific">Glaciimonas soli</name>
    <dbReference type="NCBI Taxonomy" id="2590999"/>
    <lineage>
        <taxon>Bacteria</taxon>
        <taxon>Pseudomonadati</taxon>
        <taxon>Pseudomonadota</taxon>
        <taxon>Betaproteobacteria</taxon>
        <taxon>Burkholderiales</taxon>
        <taxon>Oxalobacteraceae</taxon>
        <taxon>Glaciimonas</taxon>
    </lineage>
</organism>